<comment type="caution">
    <text evidence="1">The sequence shown here is derived from an EMBL/GenBank/DDBJ whole genome shotgun (WGS) entry which is preliminary data.</text>
</comment>
<gene>
    <name evidence="1" type="ORF">AK812_SmicGene15855</name>
</gene>
<name>A0A1Q9E1U8_SYMMI</name>
<keyword evidence="2" id="KW-1185">Reference proteome</keyword>
<organism evidence="1 2">
    <name type="scientific">Symbiodinium microadriaticum</name>
    <name type="common">Dinoflagellate</name>
    <name type="synonym">Zooxanthella microadriatica</name>
    <dbReference type="NCBI Taxonomy" id="2951"/>
    <lineage>
        <taxon>Eukaryota</taxon>
        <taxon>Sar</taxon>
        <taxon>Alveolata</taxon>
        <taxon>Dinophyceae</taxon>
        <taxon>Suessiales</taxon>
        <taxon>Symbiodiniaceae</taxon>
        <taxon>Symbiodinium</taxon>
    </lineage>
</organism>
<evidence type="ECO:0000313" key="2">
    <source>
        <dbReference type="Proteomes" id="UP000186817"/>
    </source>
</evidence>
<dbReference type="AlphaFoldDB" id="A0A1Q9E1U8"/>
<sequence>MNDPLTVLSSVIFLVGFAALFTLRLSLSDVRLCLEEPLTADDPDPKLLTKSLELLDIGQASTEDAISTLMSDLEPAAVDSSMLQSMRLQAAAAGNQWQAHSFMCFPLHADFECIGASTQKKGAPGGTESCSEVRGHLEKHLVKDEVVACSDAGAGLNAAWKRLNIPEATLSKAAARKRPAAVWTPAKQCVKVLAGDNVCESAIGHGKRQMRRVNLLWQQRTTAGCLSGTCDDDVVDDDDDDMMTTMMLMCCC</sequence>
<evidence type="ECO:0000313" key="1">
    <source>
        <dbReference type="EMBL" id="OLQ01391.1"/>
    </source>
</evidence>
<accession>A0A1Q9E1U8</accession>
<protein>
    <submittedName>
        <fullName evidence="1">Uncharacterized protein</fullName>
    </submittedName>
</protein>
<proteinExistence type="predicted"/>
<reference evidence="1 2" key="1">
    <citation type="submission" date="2016-02" db="EMBL/GenBank/DDBJ databases">
        <title>Genome analysis of coral dinoflagellate symbionts highlights evolutionary adaptations to a symbiotic lifestyle.</title>
        <authorList>
            <person name="Aranda M."/>
            <person name="Li Y."/>
            <person name="Liew Y.J."/>
            <person name="Baumgarten S."/>
            <person name="Simakov O."/>
            <person name="Wilson M."/>
            <person name="Piel J."/>
            <person name="Ashoor H."/>
            <person name="Bougouffa S."/>
            <person name="Bajic V.B."/>
            <person name="Ryu T."/>
            <person name="Ravasi T."/>
            <person name="Bayer T."/>
            <person name="Micklem G."/>
            <person name="Kim H."/>
            <person name="Bhak J."/>
            <person name="Lajeunesse T.C."/>
            <person name="Voolstra C.R."/>
        </authorList>
    </citation>
    <scope>NUCLEOTIDE SEQUENCE [LARGE SCALE GENOMIC DNA]</scope>
    <source>
        <strain evidence="1 2">CCMP2467</strain>
    </source>
</reference>
<dbReference type="EMBL" id="LSRX01000293">
    <property type="protein sequence ID" value="OLQ01391.1"/>
    <property type="molecule type" value="Genomic_DNA"/>
</dbReference>
<dbReference type="Proteomes" id="UP000186817">
    <property type="component" value="Unassembled WGS sequence"/>
</dbReference>